<gene>
    <name evidence="1" type="ORF">TIFTF001_016525</name>
</gene>
<protein>
    <submittedName>
        <fullName evidence="1">Uncharacterized protein</fullName>
    </submittedName>
</protein>
<name>A0AA88AAN2_FICCA</name>
<reference evidence="1" key="1">
    <citation type="submission" date="2023-07" db="EMBL/GenBank/DDBJ databases">
        <title>draft genome sequence of fig (Ficus carica).</title>
        <authorList>
            <person name="Takahashi T."/>
            <person name="Nishimura K."/>
        </authorList>
    </citation>
    <scope>NUCLEOTIDE SEQUENCE</scope>
</reference>
<comment type="caution">
    <text evidence="1">The sequence shown here is derived from an EMBL/GenBank/DDBJ whole genome shotgun (WGS) entry which is preliminary data.</text>
</comment>
<proteinExistence type="predicted"/>
<dbReference type="Proteomes" id="UP001187192">
    <property type="component" value="Unassembled WGS sequence"/>
</dbReference>
<sequence>MQSPDLMQIIQNILLKQQQMEEKCQEMVEILTELENFLAKSKKENKELMEKGKAQEEGVQINSEEVD</sequence>
<evidence type="ECO:0000313" key="1">
    <source>
        <dbReference type="EMBL" id="GMN47347.1"/>
    </source>
</evidence>
<dbReference type="EMBL" id="BTGU01000025">
    <property type="protein sequence ID" value="GMN47347.1"/>
    <property type="molecule type" value="Genomic_DNA"/>
</dbReference>
<evidence type="ECO:0000313" key="2">
    <source>
        <dbReference type="Proteomes" id="UP001187192"/>
    </source>
</evidence>
<accession>A0AA88AAN2</accession>
<organism evidence="1 2">
    <name type="scientific">Ficus carica</name>
    <name type="common">Common fig</name>
    <dbReference type="NCBI Taxonomy" id="3494"/>
    <lineage>
        <taxon>Eukaryota</taxon>
        <taxon>Viridiplantae</taxon>
        <taxon>Streptophyta</taxon>
        <taxon>Embryophyta</taxon>
        <taxon>Tracheophyta</taxon>
        <taxon>Spermatophyta</taxon>
        <taxon>Magnoliopsida</taxon>
        <taxon>eudicotyledons</taxon>
        <taxon>Gunneridae</taxon>
        <taxon>Pentapetalae</taxon>
        <taxon>rosids</taxon>
        <taxon>fabids</taxon>
        <taxon>Rosales</taxon>
        <taxon>Moraceae</taxon>
        <taxon>Ficeae</taxon>
        <taxon>Ficus</taxon>
    </lineage>
</organism>
<dbReference type="AlphaFoldDB" id="A0AA88AAN2"/>
<keyword evidence="2" id="KW-1185">Reference proteome</keyword>